<dbReference type="Pfam" id="PF13699">
    <property type="entry name" value="eCIS_core"/>
    <property type="match status" value="1"/>
</dbReference>
<feature type="region of interest" description="Disordered" evidence="1">
    <location>
        <begin position="1"/>
        <end position="29"/>
    </location>
</feature>
<name>A0A2V4CKM5_9FLAO</name>
<evidence type="ECO:0000259" key="2">
    <source>
        <dbReference type="Pfam" id="PF13699"/>
    </source>
</evidence>
<dbReference type="OrthoDB" id="4317910at2"/>
<feature type="region of interest" description="Disordered" evidence="1">
    <location>
        <begin position="48"/>
        <end position="157"/>
    </location>
</feature>
<sequence>MREFEHKKIANPSPSPFFGPKIQKKLKTGTTGDSFEVEADKVADKVVNNNFSGGGLLQSKEEPVQKKSEEKEEPVQKKAEEKEEPVQKKAEEKEEPVQKKAEEKEEPVQKKTEEKEEPVQKKAEEKEERVQKKTNEGSIQKKEEKEPTSNIENNLKKGGGNPLNRIIRFEMEKSFGVDFSPIRIHTDDNAVTMCQEMGAQAFTNGVDIYFNKGKYNPNSAQGKKLLAHELTHTIQQGAINQKKK</sequence>
<evidence type="ECO:0000256" key="1">
    <source>
        <dbReference type="SAM" id="MobiDB-lite"/>
    </source>
</evidence>
<comment type="caution">
    <text evidence="3">The sequence shown here is derived from an EMBL/GenBank/DDBJ whole genome shotgun (WGS) entry which is preliminary data.</text>
</comment>
<dbReference type="AlphaFoldDB" id="A0A2V4CKM5"/>
<dbReference type="RefSeq" id="WP_110345385.1">
    <property type="nucleotide sequence ID" value="NZ_QJHL01000001.1"/>
</dbReference>
<organism evidence="3 4">
    <name type="scientific">Flavobacterium hydrophilum</name>
    <dbReference type="NCBI Taxonomy" id="2211445"/>
    <lineage>
        <taxon>Bacteria</taxon>
        <taxon>Pseudomonadati</taxon>
        <taxon>Bacteroidota</taxon>
        <taxon>Flavobacteriia</taxon>
        <taxon>Flavobacteriales</taxon>
        <taxon>Flavobacteriaceae</taxon>
        <taxon>Flavobacterium</taxon>
    </lineage>
</organism>
<protein>
    <recommendedName>
        <fullName evidence="2">eCIS core domain-containing protein</fullName>
    </recommendedName>
</protein>
<proteinExistence type="predicted"/>
<evidence type="ECO:0000313" key="4">
    <source>
        <dbReference type="Proteomes" id="UP000247681"/>
    </source>
</evidence>
<dbReference type="Proteomes" id="UP000247681">
    <property type="component" value="Unassembled WGS sequence"/>
</dbReference>
<feature type="compositionally biased region" description="Basic and acidic residues" evidence="1">
    <location>
        <begin position="59"/>
        <end position="147"/>
    </location>
</feature>
<feature type="domain" description="eCIS core" evidence="2">
    <location>
        <begin position="162"/>
        <end position="237"/>
    </location>
</feature>
<gene>
    <name evidence="3" type="ORF">DMB68_04120</name>
</gene>
<accession>A0A2V4CKM5</accession>
<dbReference type="EMBL" id="QJHL01000001">
    <property type="protein sequence ID" value="PXY46374.1"/>
    <property type="molecule type" value="Genomic_DNA"/>
</dbReference>
<reference evidence="3 4" key="1">
    <citation type="submission" date="2018-05" db="EMBL/GenBank/DDBJ databases">
        <title>Flavobacterium sp. strain IMCC34758, incomplete genome.</title>
        <authorList>
            <person name="Joung Y."/>
        </authorList>
    </citation>
    <scope>NUCLEOTIDE SEQUENCE [LARGE SCALE GENOMIC DNA]</scope>
    <source>
        <strain evidence="3 4">IMCC34758</strain>
    </source>
</reference>
<dbReference type="InterPro" id="IPR025295">
    <property type="entry name" value="eCIS_core_dom"/>
</dbReference>
<keyword evidence="4" id="KW-1185">Reference proteome</keyword>
<evidence type="ECO:0000313" key="3">
    <source>
        <dbReference type="EMBL" id="PXY46374.1"/>
    </source>
</evidence>